<keyword evidence="10" id="KW-0408">Iron</keyword>
<evidence type="ECO:0000256" key="7">
    <source>
        <dbReference type="ARBA" id="ARBA00022723"/>
    </source>
</evidence>
<evidence type="ECO:0000256" key="2">
    <source>
        <dbReference type="ARBA" id="ARBA00004651"/>
    </source>
</evidence>
<comment type="similarity">
    <text evidence="12">Belongs to the cytochrome b561 family.</text>
</comment>
<comment type="cofactor">
    <cofactor evidence="1">
        <name>heme b</name>
        <dbReference type="ChEBI" id="CHEBI:60344"/>
    </cofactor>
</comment>
<dbReference type="RefSeq" id="WP_120326064.1">
    <property type="nucleotide sequence ID" value="NZ_RAPF01000018.1"/>
</dbReference>
<keyword evidence="9 13" id="KW-1133">Transmembrane helix</keyword>
<keyword evidence="8" id="KW-0249">Electron transport</keyword>
<dbReference type="GO" id="GO:0022904">
    <property type="term" value="P:respiratory electron transport chain"/>
    <property type="evidence" value="ECO:0007669"/>
    <property type="project" value="InterPro"/>
</dbReference>
<dbReference type="AlphaFoldDB" id="A0A420E9H9"/>
<evidence type="ECO:0000259" key="14">
    <source>
        <dbReference type="Pfam" id="PF01292"/>
    </source>
</evidence>
<dbReference type="Proteomes" id="UP000284395">
    <property type="component" value="Unassembled WGS sequence"/>
</dbReference>
<dbReference type="EMBL" id="RAPF01000018">
    <property type="protein sequence ID" value="RKF15994.1"/>
    <property type="molecule type" value="Genomic_DNA"/>
</dbReference>
<keyword evidence="5" id="KW-0349">Heme</keyword>
<dbReference type="GO" id="GO:0005886">
    <property type="term" value="C:plasma membrane"/>
    <property type="evidence" value="ECO:0007669"/>
    <property type="project" value="UniProtKB-SubCell"/>
</dbReference>
<evidence type="ECO:0000256" key="5">
    <source>
        <dbReference type="ARBA" id="ARBA00022617"/>
    </source>
</evidence>
<dbReference type="PANTHER" id="PTHR30529">
    <property type="entry name" value="CYTOCHROME B561"/>
    <property type="match status" value="1"/>
</dbReference>
<evidence type="ECO:0000256" key="11">
    <source>
        <dbReference type="ARBA" id="ARBA00023136"/>
    </source>
</evidence>
<evidence type="ECO:0000256" key="12">
    <source>
        <dbReference type="ARBA" id="ARBA00037975"/>
    </source>
</evidence>
<name>A0A420E9H9_9SPHN</name>
<keyword evidence="3" id="KW-0813">Transport</keyword>
<dbReference type="GO" id="GO:0009055">
    <property type="term" value="F:electron transfer activity"/>
    <property type="evidence" value="ECO:0007669"/>
    <property type="project" value="InterPro"/>
</dbReference>
<feature type="domain" description="Cytochrome b561 bacterial/Ni-hydrogenase" evidence="14">
    <location>
        <begin position="9"/>
        <end position="178"/>
    </location>
</feature>
<evidence type="ECO:0000256" key="1">
    <source>
        <dbReference type="ARBA" id="ARBA00001970"/>
    </source>
</evidence>
<evidence type="ECO:0000256" key="9">
    <source>
        <dbReference type="ARBA" id="ARBA00022989"/>
    </source>
</evidence>
<evidence type="ECO:0000256" key="6">
    <source>
        <dbReference type="ARBA" id="ARBA00022692"/>
    </source>
</evidence>
<comment type="caution">
    <text evidence="15">The sequence shown here is derived from an EMBL/GenBank/DDBJ whole genome shotgun (WGS) entry which is preliminary data.</text>
</comment>
<dbReference type="GO" id="GO:0046872">
    <property type="term" value="F:metal ion binding"/>
    <property type="evidence" value="ECO:0007669"/>
    <property type="project" value="UniProtKB-KW"/>
</dbReference>
<dbReference type="Pfam" id="PF01292">
    <property type="entry name" value="Ni_hydr_CYTB"/>
    <property type="match status" value="1"/>
</dbReference>
<dbReference type="InterPro" id="IPR016174">
    <property type="entry name" value="Di-haem_cyt_TM"/>
</dbReference>
<dbReference type="InterPro" id="IPR011577">
    <property type="entry name" value="Cyt_b561_bac/Ni-Hgenase"/>
</dbReference>
<keyword evidence="6 13" id="KW-0812">Transmembrane</keyword>
<gene>
    <name evidence="15" type="ORF">D6851_17105</name>
</gene>
<reference evidence="15 16" key="1">
    <citation type="submission" date="2018-09" db="EMBL/GenBank/DDBJ databases">
        <title>Altererythrobacter spongiae sp. nov., isolated from a marine sponge.</title>
        <authorList>
            <person name="Zhuang L."/>
            <person name="Luo L."/>
        </authorList>
    </citation>
    <scope>NUCLEOTIDE SEQUENCE [LARGE SCALE GENOMIC DNA]</scope>
    <source>
        <strain evidence="15 16">HN-Y73</strain>
    </source>
</reference>
<sequence>MKLRDTPTRYGLISRLLHWGIAALLAWQLAGMIVKIVVGRAPITAFWVGSHVSIGSLLLVLILMRAIWALRERKQRPPYESGPSGLFAKVGHLALYALVLVVPSLALMRLIGGERPISVFGIHLRAARERPVEWITAPADLLHGALAWTLFVLILGHIAMAVLHRYWWQDDTLARMAGKSKD</sequence>
<comment type="subcellular location">
    <subcellularLocation>
        <location evidence="2">Cell membrane</location>
        <topology evidence="2">Multi-pass membrane protein</topology>
    </subcellularLocation>
</comment>
<protein>
    <submittedName>
        <fullName evidence="15">Cytochrome b</fullName>
    </submittedName>
</protein>
<evidence type="ECO:0000256" key="8">
    <source>
        <dbReference type="ARBA" id="ARBA00022982"/>
    </source>
</evidence>
<evidence type="ECO:0000256" key="4">
    <source>
        <dbReference type="ARBA" id="ARBA00022475"/>
    </source>
</evidence>
<dbReference type="OrthoDB" id="7280471at2"/>
<keyword evidence="11 13" id="KW-0472">Membrane</keyword>
<keyword evidence="16" id="KW-1185">Reference proteome</keyword>
<accession>A0A420E9H9</accession>
<evidence type="ECO:0000313" key="15">
    <source>
        <dbReference type="EMBL" id="RKF15994.1"/>
    </source>
</evidence>
<dbReference type="GO" id="GO:0020037">
    <property type="term" value="F:heme binding"/>
    <property type="evidence" value="ECO:0007669"/>
    <property type="project" value="TreeGrafter"/>
</dbReference>
<dbReference type="PANTHER" id="PTHR30529:SF1">
    <property type="entry name" value="CYTOCHROME B561 HOMOLOG 2"/>
    <property type="match status" value="1"/>
</dbReference>
<evidence type="ECO:0000256" key="10">
    <source>
        <dbReference type="ARBA" id="ARBA00023004"/>
    </source>
</evidence>
<keyword evidence="4" id="KW-1003">Cell membrane</keyword>
<dbReference type="InterPro" id="IPR052168">
    <property type="entry name" value="Cytochrome_b561_oxidase"/>
</dbReference>
<organism evidence="15 16">
    <name type="scientific">Altericroceibacterium spongiae</name>
    <dbReference type="NCBI Taxonomy" id="2320269"/>
    <lineage>
        <taxon>Bacteria</taxon>
        <taxon>Pseudomonadati</taxon>
        <taxon>Pseudomonadota</taxon>
        <taxon>Alphaproteobacteria</taxon>
        <taxon>Sphingomonadales</taxon>
        <taxon>Erythrobacteraceae</taxon>
        <taxon>Altericroceibacterium</taxon>
    </lineage>
</organism>
<evidence type="ECO:0000256" key="3">
    <source>
        <dbReference type="ARBA" id="ARBA00022448"/>
    </source>
</evidence>
<dbReference type="SUPFAM" id="SSF81342">
    <property type="entry name" value="Transmembrane di-heme cytochromes"/>
    <property type="match status" value="1"/>
</dbReference>
<feature type="transmembrane region" description="Helical" evidence="13">
    <location>
        <begin position="46"/>
        <end position="70"/>
    </location>
</feature>
<evidence type="ECO:0000313" key="16">
    <source>
        <dbReference type="Proteomes" id="UP000284395"/>
    </source>
</evidence>
<feature type="transmembrane region" description="Helical" evidence="13">
    <location>
        <begin position="145"/>
        <end position="167"/>
    </location>
</feature>
<feature type="transmembrane region" description="Helical" evidence="13">
    <location>
        <begin position="12"/>
        <end position="34"/>
    </location>
</feature>
<feature type="transmembrane region" description="Helical" evidence="13">
    <location>
        <begin position="90"/>
        <end position="111"/>
    </location>
</feature>
<keyword evidence="7" id="KW-0479">Metal-binding</keyword>
<proteinExistence type="inferred from homology"/>
<evidence type="ECO:0000256" key="13">
    <source>
        <dbReference type="SAM" id="Phobius"/>
    </source>
</evidence>